<dbReference type="InterPro" id="IPR018062">
    <property type="entry name" value="HTH_AraC-typ_CS"/>
</dbReference>
<dbReference type="InterPro" id="IPR003313">
    <property type="entry name" value="AraC-bd"/>
</dbReference>
<keyword evidence="3" id="KW-0804">Transcription</keyword>
<feature type="region of interest" description="Disordered" evidence="4">
    <location>
        <begin position="253"/>
        <end position="289"/>
    </location>
</feature>
<keyword evidence="7" id="KW-1185">Reference proteome</keyword>
<keyword evidence="2" id="KW-0238">DNA-binding</keyword>
<evidence type="ECO:0000256" key="1">
    <source>
        <dbReference type="ARBA" id="ARBA00023015"/>
    </source>
</evidence>
<dbReference type="PROSITE" id="PS01124">
    <property type="entry name" value="HTH_ARAC_FAMILY_2"/>
    <property type="match status" value="1"/>
</dbReference>
<dbReference type="SMART" id="SM00342">
    <property type="entry name" value="HTH_ARAC"/>
    <property type="match status" value="1"/>
</dbReference>
<dbReference type="OrthoDB" id="5177252at2"/>
<reference evidence="6 7" key="1">
    <citation type="submission" date="2019-02" db="EMBL/GenBank/DDBJ databases">
        <title>Kribbella capetownensis sp. nov. and Kribbella speibonae sp. nov., isolated from soil.</title>
        <authorList>
            <person name="Curtis S.M."/>
            <person name="Norton I."/>
            <person name="Everest G.J."/>
            <person name="Meyers P.R."/>
        </authorList>
    </citation>
    <scope>NUCLEOTIDE SEQUENCE [LARGE SCALE GENOMIC DNA]</scope>
    <source>
        <strain evidence="6 7">KCTC 29219</strain>
    </source>
</reference>
<dbReference type="Pfam" id="PF02311">
    <property type="entry name" value="AraC_binding"/>
    <property type="match status" value="1"/>
</dbReference>
<dbReference type="PROSITE" id="PS00041">
    <property type="entry name" value="HTH_ARAC_FAMILY_1"/>
    <property type="match status" value="1"/>
</dbReference>
<dbReference type="InterPro" id="IPR018060">
    <property type="entry name" value="HTH_AraC"/>
</dbReference>
<dbReference type="InterPro" id="IPR050204">
    <property type="entry name" value="AraC_XylS_family_regulators"/>
</dbReference>
<dbReference type="CDD" id="cd02208">
    <property type="entry name" value="cupin_RmlC-like"/>
    <property type="match status" value="1"/>
</dbReference>
<dbReference type="SUPFAM" id="SSF51182">
    <property type="entry name" value="RmlC-like cupins"/>
    <property type="match status" value="1"/>
</dbReference>
<protein>
    <submittedName>
        <fullName evidence="6">AraC family transcriptional regulator</fullName>
    </submittedName>
</protein>
<dbReference type="InterPro" id="IPR011051">
    <property type="entry name" value="RmlC_Cupin_sf"/>
</dbReference>
<dbReference type="PANTHER" id="PTHR46796">
    <property type="entry name" value="HTH-TYPE TRANSCRIPTIONAL ACTIVATOR RHAS-RELATED"/>
    <property type="match status" value="1"/>
</dbReference>
<dbReference type="InterPro" id="IPR009057">
    <property type="entry name" value="Homeodomain-like_sf"/>
</dbReference>
<evidence type="ECO:0000259" key="5">
    <source>
        <dbReference type="PROSITE" id="PS01124"/>
    </source>
</evidence>
<dbReference type="InterPro" id="IPR014710">
    <property type="entry name" value="RmlC-like_jellyroll"/>
</dbReference>
<evidence type="ECO:0000313" key="7">
    <source>
        <dbReference type="Proteomes" id="UP000292346"/>
    </source>
</evidence>
<sequence length="289" mass="31804">MHESMPASFRRTGETMQEATGLMHKSPRLLGAGVHTAAPGKDYPSHAHTSWELVYYVRGRITCPVGDETYDATPGTVLLTPPHTWHAEQSRTGYANRFLQVDAATTHPWPRLCYDDTDHTLRRVFDALVRETESDDLRSLLLAELDLRLRRAVDTPPRTPAEQLVAQAEQLFEERFAAGLRIAHVAADLGVSQSGLRAAFTRLRNTSPQAALQAVRLRHALAHIRNSTLPLQAIADLTGYHSVSHLTRHIKAATGSPPGALRIADDGQQRRTAPSVKPARGSRPPQAGH</sequence>
<comment type="caution">
    <text evidence="6">The sequence shown here is derived from an EMBL/GenBank/DDBJ whole genome shotgun (WGS) entry which is preliminary data.</text>
</comment>
<feature type="domain" description="HTH araC/xylS-type" evidence="5">
    <location>
        <begin position="166"/>
        <end position="264"/>
    </location>
</feature>
<dbReference type="Gene3D" id="2.60.120.10">
    <property type="entry name" value="Jelly Rolls"/>
    <property type="match status" value="1"/>
</dbReference>
<dbReference type="AlphaFoldDB" id="A0A4R0GZN9"/>
<keyword evidence="1" id="KW-0805">Transcription regulation</keyword>
<dbReference type="GO" id="GO:0043565">
    <property type="term" value="F:sequence-specific DNA binding"/>
    <property type="evidence" value="ECO:0007669"/>
    <property type="project" value="InterPro"/>
</dbReference>
<evidence type="ECO:0000256" key="3">
    <source>
        <dbReference type="ARBA" id="ARBA00023163"/>
    </source>
</evidence>
<gene>
    <name evidence="6" type="ORF">E0H45_37240</name>
</gene>
<dbReference type="Proteomes" id="UP000292346">
    <property type="component" value="Unassembled WGS sequence"/>
</dbReference>
<evidence type="ECO:0000313" key="6">
    <source>
        <dbReference type="EMBL" id="TCC02678.1"/>
    </source>
</evidence>
<evidence type="ECO:0000256" key="2">
    <source>
        <dbReference type="ARBA" id="ARBA00023125"/>
    </source>
</evidence>
<organism evidence="6 7">
    <name type="scientific">Kribbella soli</name>
    <dbReference type="NCBI Taxonomy" id="1124743"/>
    <lineage>
        <taxon>Bacteria</taxon>
        <taxon>Bacillati</taxon>
        <taxon>Actinomycetota</taxon>
        <taxon>Actinomycetes</taxon>
        <taxon>Propionibacteriales</taxon>
        <taxon>Kribbellaceae</taxon>
        <taxon>Kribbella</taxon>
    </lineage>
</organism>
<dbReference type="GO" id="GO:0003700">
    <property type="term" value="F:DNA-binding transcription factor activity"/>
    <property type="evidence" value="ECO:0007669"/>
    <property type="project" value="InterPro"/>
</dbReference>
<dbReference type="Gene3D" id="1.10.10.60">
    <property type="entry name" value="Homeodomain-like"/>
    <property type="match status" value="1"/>
</dbReference>
<dbReference type="Pfam" id="PF12833">
    <property type="entry name" value="HTH_18"/>
    <property type="match status" value="1"/>
</dbReference>
<dbReference type="EMBL" id="SJJZ01000005">
    <property type="protein sequence ID" value="TCC02678.1"/>
    <property type="molecule type" value="Genomic_DNA"/>
</dbReference>
<name>A0A4R0GZN9_9ACTN</name>
<evidence type="ECO:0000256" key="4">
    <source>
        <dbReference type="SAM" id="MobiDB-lite"/>
    </source>
</evidence>
<dbReference type="SUPFAM" id="SSF46689">
    <property type="entry name" value="Homeodomain-like"/>
    <property type="match status" value="1"/>
</dbReference>
<proteinExistence type="predicted"/>
<accession>A0A4R0GZN9</accession>